<reference evidence="4" key="1">
    <citation type="journal article" date="2019" name="Int. J. Syst. Evol. Microbiol.">
        <title>The Global Catalogue of Microorganisms (GCM) 10K type strain sequencing project: providing services to taxonomists for standard genome sequencing and annotation.</title>
        <authorList>
            <consortium name="The Broad Institute Genomics Platform"/>
            <consortium name="The Broad Institute Genome Sequencing Center for Infectious Disease"/>
            <person name="Wu L."/>
            <person name="Ma J."/>
        </authorList>
    </citation>
    <scope>NUCLEOTIDE SEQUENCE [LARGE SCALE GENOMIC DNA]</scope>
    <source>
        <strain evidence="4">JCM 9918</strain>
    </source>
</reference>
<feature type="region of interest" description="Disordered" evidence="1">
    <location>
        <begin position="22"/>
        <end position="174"/>
    </location>
</feature>
<protein>
    <recommendedName>
        <fullName evidence="5">Gram-positive cocci surface proteins LPxTG domain-containing protein</fullName>
    </recommendedName>
</protein>
<feature type="compositionally biased region" description="Gly residues" evidence="1">
    <location>
        <begin position="52"/>
        <end position="61"/>
    </location>
</feature>
<keyword evidence="4" id="KW-1185">Reference proteome</keyword>
<feature type="compositionally biased region" description="Gly residues" evidence="1">
    <location>
        <begin position="91"/>
        <end position="100"/>
    </location>
</feature>
<evidence type="ECO:0000256" key="2">
    <source>
        <dbReference type="SAM" id="SignalP"/>
    </source>
</evidence>
<feature type="signal peptide" evidence="2">
    <location>
        <begin position="1"/>
        <end position="26"/>
    </location>
</feature>
<feature type="compositionally biased region" description="Basic and acidic residues" evidence="1">
    <location>
        <begin position="111"/>
        <end position="161"/>
    </location>
</feature>
<feature type="compositionally biased region" description="Basic and acidic residues" evidence="1">
    <location>
        <begin position="72"/>
        <end position="90"/>
    </location>
</feature>
<name>A0ABW1BEA8_9ACTN</name>
<keyword evidence="2" id="KW-0732">Signal</keyword>
<dbReference type="Proteomes" id="UP001596112">
    <property type="component" value="Unassembled WGS sequence"/>
</dbReference>
<sequence>MRSARMLFATAAATAVLAITAPGAYAGGDEWDREDQGYSKEHHKDGHHDGPRGGVHTGGGALTAAQNDEWTPEGKEEKSWGKKDGHHDGPRGGVHTGGGALAAAQNDEWTSEGKEEKSWGAEDKQKEESGDQGKESWKEDKESWKGDHDKGGWKGEHDKPRGGMHTGGGALASPAMTAGGLAVLAVAGTGVYALRRKNAGGSAA</sequence>
<evidence type="ECO:0008006" key="5">
    <source>
        <dbReference type="Google" id="ProtNLM"/>
    </source>
</evidence>
<evidence type="ECO:0000313" key="3">
    <source>
        <dbReference type="EMBL" id="MFC5811524.1"/>
    </source>
</evidence>
<evidence type="ECO:0000313" key="4">
    <source>
        <dbReference type="Proteomes" id="UP001596112"/>
    </source>
</evidence>
<accession>A0ABW1BEA8</accession>
<feature type="chain" id="PRO_5046753426" description="Gram-positive cocci surface proteins LPxTG domain-containing protein" evidence="2">
    <location>
        <begin position="27"/>
        <end position="204"/>
    </location>
</feature>
<dbReference type="EMBL" id="JBHSNZ010000025">
    <property type="protein sequence ID" value="MFC5811524.1"/>
    <property type="molecule type" value="Genomic_DNA"/>
</dbReference>
<comment type="caution">
    <text evidence="3">The sequence shown here is derived from an EMBL/GenBank/DDBJ whole genome shotgun (WGS) entry which is preliminary data.</text>
</comment>
<proteinExistence type="predicted"/>
<gene>
    <name evidence="3" type="ORF">ACFQGO_29135</name>
</gene>
<dbReference type="RefSeq" id="WP_272170818.1">
    <property type="nucleotide sequence ID" value="NZ_JAQOSL010000022.1"/>
</dbReference>
<evidence type="ECO:0000256" key="1">
    <source>
        <dbReference type="SAM" id="MobiDB-lite"/>
    </source>
</evidence>
<feature type="compositionally biased region" description="Basic and acidic residues" evidence="1">
    <location>
        <begin position="34"/>
        <end position="51"/>
    </location>
</feature>
<organism evidence="3 4">
    <name type="scientific">Streptomyces heilongjiangensis</name>
    <dbReference type="NCBI Taxonomy" id="945052"/>
    <lineage>
        <taxon>Bacteria</taxon>
        <taxon>Bacillati</taxon>
        <taxon>Actinomycetota</taxon>
        <taxon>Actinomycetes</taxon>
        <taxon>Kitasatosporales</taxon>
        <taxon>Streptomycetaceae</taxon>
        <taxon>Streptomyces</taxon>
    </lineage>
</organism>